<dbReference type="GO" id="GO:0042973">
    <property type="term" value="F:glucan endo-1,3-beta-D-glucosidase activity"/>
    <property type="evidence" value="ECO:0007669"/>
    <property type="project" value="UniProtKB-EC"/>
</dbReference>
<dbReference type="Pfam" id="PF00332">
    <property type="entry name" value="Glyco_hydro_17"/>
    <property type="match status" value="1"/>
</dbReference>
<evidence type="ECO:0000256" key="13">
    <source>
        <dbReference type="ARBA" id="ARBA00023136"/>
    </source>
</evidence>
<name>A0AAI8YRN3_9PEZI</name>
<dbReference type="AlphaFoldDB" id="A0AAI8YRN3"/>
<evidence type="ECO:0000256" key="15">
    <source>
        <dbReference type="ARBA" id="ARBA00023277"/>
    </source>
</evidence>
<dbReference type="GO" id="GO:0009277">
    <property type="term" value="C:fungal-type cell wall"/>
    <property type="evidence" value="ECO:0007669"/>
    <property type="project" value="TreeGrafter"/>
</dbReference>
<dbReference type="EMBL" id="CAVMBE010000002">
    <property type="protein sequence ID" value="CAK3784467.1"/>
    <property type="molecule type" value="Genomic_DNA"/>
</dbReference>
<keyword evidence="17" id="KW-0961">Cell wall biogenesis/degradation</keyword>
<keyword evidence="15" id="KW-0119">Carbohydrate metabolism</keyword>
<keyword evidence="25" id="KW-1185">Reference proteome</keyword>
<dbReference type="InterPro" id="IPR000490">
    <property type="entry name" value="Glyco_hydro_17"/>
</dbReference>
<evidence type="ECO:0000256" key="11">
    <source>
        <dbReference type="ARBA" id="ARBA00022729"/>
    </source>
</evidence>
<dbReference type="GO" id="GO:0071555">
    <property type="term" value="P:cell wall organization"/>
    <property type="evidence" value="ECO:0007669"/>
    <property type="project" value="UniProtKB-KW"/>
</dbReference>
<dbReference type="PANTHER" id="PTHR16631:SF13">
    <property type="entry name" value="GLUCAN ENDO-1,3-BETA-GLUCOSIDASE EGLC-RELATED"/>
    <property type="match status" value="1"/>
</dbReference>
<dbReference type="PANTHER" id="PTHR16631">
    <property type="entry name" value="GLUCAN 1,3-BETA-GLUCOSIDASE"/>
    <property type="match status" value="1"/>
</dbReference>
<keyword evidence="11 23" id="KW-0732">Signal</keyword>
<evidence type="ECO:0000256" key="17">
    <source>
        <dbReference type="ARBA" id="ARBA00023316"/>
    </source>
</evidence>
<dbReference type="GO" id="GO:0098552">
    <property type="term" value="C:side of membrane"/>
    <property type="evidence" value="ECO:0007669"/>
    <property type="project" value="UniProtKB-KW"/>
</dbReference>
<keyword evidence="7" id="KW-1003">Cell membrane</keyword>
<evidence type="ECO:0000256" key="10">
    <source>
        <dbReference type="ARBA" id="ARBA00022622"/>
    </source>
</evidence>
<evidence type="ECO:0000256" key="19">
    <source>
        <dbReference type="ARBA" id="ARBA00025152"/>
    </source>
</evidence>
<keyword evidence="18" id="KW-0624">Polysaccharide degradation</keyword>
<dbReference type="GO" id="GO:0000272">
    <property type="term" value="P:polysaccharide catabolic process"/>
    <property type="evidence" value="ECO:0007669"/>
    <property type="project" value="UniProtKB-KW"/>
</dbReference>
<evidence type="ECO:0000256" key="2">
    <source>
        <dbReference type="ARBA" id="ARBA00004191"/>
    </source>
</evidence>
<keyword evidence="16" id="KW-0449">Lipoprotein</keyword>
<keyword evidence="8" id="KW-0134">Cell wall</keyword>
<gene>
    <name evidence="24" type="ORF">LECACI_7A000613</name>
</gene>
<proteinExistence type="inferred from homology"/>
<evidence type="ECO:0000256" key="5">
    <source>
        <dbReference type="ARBA" id="ARBA00012780"/>
    </source>
</evidence>
<dbReference type="Gene3D" id="3.20.20.80">
    <property type="entry name" value="Glycosidases"/>
    <property type="match status" value="1"/>
</dbReference>
<keyword evidence="12 24" id="KW-0378">Hydrolase</keyword>
<keyword evidence="14" id="KW-0325">Glycoprotein</keyword>
<sequence>MLCLTPFLLILLPLAAAQIRGFNSNGIGPNGVKHAADFKREFNRMHNLEGQAPFTSARLYTMIQAGTQSDPVEAFQAALDTKTKLLLGLWASAGDAAFENELAALRKAKQRFGKQWKDVVAGCSVGSEDMYRITPTGIKNKSGAGAGPDVLVRYISKVRQILQGTGTPVGHVDTWTAWVNGSNSAVIPHVDFLGVDAYPYYESDQPDNSISQAPRLFFDAYHKTVAVAHGKPVWVTETGWPVRGPRDFAKAVPSVANAKTYWDEVGCRIFGRINTWWFTLDDTKKDPGEISFSTVGPNLGKPLFDLRCPK</sequence>
<comment type="subcellular location">
    <subcellularLocation>
        <location evidence="3">Cell membrane</location>
        <topology evidence="3">Lipid-anchor</topology>
        <topology evidence="3">GPI-anchor</topology>
    </subcellularLocation>
    <subcellularLocation>
        <location evidence="2">Secreted</location>
        <location evidence="2">Cell wall</location>
    </subcellularLocation>
</comment>
<keyword evidence="10" id="KW-0336">GPI-anchor</keyword>
<evidence type="ECO:0000256" key="23">
    <source>
        <dbReference type="SAM" id="SignalP"/>
    </source>
</evidence>
<comment type="function">
    <text evidence="19">Glucanases play a role in cell expansion during growth, in cell-cell fusion during mating, and in spore release during sporulation. This enzyme may be involved in beta-glucan degradation and also function biosynthetically as a transglycosylase.</text>
</comment>
<evidence type="ECO:0000256" key="6">
    <source>
        <dbReference type="ARBA" id="ARBA00019762"/>
    </source>
</evidence>
<evidence type="ECO:0000256" key="14">
    <source>
        <dbReference type="ARBA" id="ARBA00023180"/>
    </source>
</evidence>
<evidence type="ECO:0000256" key="1">
    <source>
        <dbReference type="ARBA" id="ARBA00000382"/>
    </source>
</evidence>
<evidence type="ECO:0000256" key="7">
    <source>
        <dbReference type="ARBA" id="ARBA00022475"/>
    </source>
</evidence>
<evidence type="ECO:0000313" key="24">
    <source>
        <dbReference type="EMBL" id="CAK3784467.1"/>
    </source>
</evidence>
<accession>A0AAI8YRN3</accession>
<evidence type="ECO:0000256" key="22">
    <source>
        <dbReference type="RuleBase" id="RU004335"/>
    </source>
</evidence>
<comment type="catalytic activity">
    <reaction evidence="1">
        <text>Hydrolysis of (1-&gt;3)-beta-D-glucosidic linkages in (1-&gt;3)-beta-D-glucans.</text>
        <dbReference type="EC" id="3.2.1.39"/>
    </reaction>
</comment>
<keyword evidence="9" id="KW-0964">Secreted</keyword>
<dbReference type="InterPro" id="IPR050732">
    <property type="entry name" value="Beta-glucan_modifiers"/>
</dbReference>
<feature type="signal peptide" evidence="23">
    <location>
        <begin position="1"/>
        <end position="17"/>
    </location>
</feature>
<evidence type="ECO:0000256" key="16">
    <source>
        <dbReference type="ARBA" id="ARBA00023288"/>
    </source>
</evidence>
<dbReference type="SUPFAM" id="SSF51445">
    <property type="entry name" value="(Trans)glycosidases"/>
    <property type="match status" value="1"/>
</dbReference>
<evidence type="ECO:0000256" key="12">
    <source>
        <dbReference type="ARBA" id="ARBA00022801"/>
    </source>
</evidence>
<dbReference type="EC" id="3.2.1.39" evidence="5"/>
<organism evidence="24 25">
    <name type="scientific">Lecanosticta acicola</name>
    <dbReference type="NCBI Taxonomy" id="111012"/>
    <lineage>
        <taxon>Eukaryota</taxon>
        <taxon>Fungi</taxon>
        <taxon>Dikarya</taxon>
        <taxon>Ascomycota</taxon>
        <taxon>Pezizomycotina</taxon>
        <taxon>Dothideomycetes</taxon>
        <taxon>Dothideomycetidae</taxon>
        <taxon>Mycosphaerellales</taxon>
        <taxon>Mycosphaerellaceae</taxon>
        <taxon>Lecanosticta</taxon>
    </lineage>
</organism>
<evidence type="ECO:0000256" key="9">
    <source>
        <dbReference type="ARBA" id="ARBA00022525"/>
    </source>
</evidence>
<evidence type="ECO:0000256" key="8">
    <source>
        <dbReference type="ARBA" id="ARBA00022512"/>
    </source>
</evidence>
<evidence type="ECO:0000256" key="4">
    <source>
        <dbReference type="ARBA" id="ARBA00008773"/>
    </source>
</evidence>
<comment type="caution">
    <text evidence="24">The sequence shown here is derived from an EMBL/GenBank/DDBJ whole genome shotgun (WGS) entry which is preliminary data.</text>
</comment>
<feature type="chain" id="PRO_5042474672" description="Probable glucan endo-1,3-beta-glucosidase eglC" evidence="23">
    <location>
        <begin position="18"/>
        <end position="310"/>
    </location>
</feature>
<protein>
    <recommendedName>
        <fullName evidence="6">Probable glucan endo-1,3-beta-glucosidase eglC</fullName>
        <ecNumber evidence="5">3.2.1.39</ecNumber>
    </recommendedName>
    <alternativeName>
        <fullName evidence="20">Endo-1,3-beta-glucanase eglC</fullName>
    </alternativeName>
    <alternativeName>
        <fullName evidence="21">Laminarinase eglC</fullName>
    </alternativeName>
</protein>
<dbReference type="GO" id="GO:0005886">
    <property type="term" value="C:plasma membrane"/>
    <property type="evidence" value="ECO:0007669"/>
    <property type="project" value="UniProtKB-SubCell"/>
</dbReference>
<keyword evidence="13" id="KW-0472">Membrane</keyword>
<reference evidence="24" key="1">
    <citation type="submission" date="2023-11" db="EMBL/GenBank/DDBJ databases">
        <authorList>
            <person name="Alioto T."/>
            <person name="Alioto T."/>
            <person name="Gomez Garrido J."/>
        </authorList>
    </citation>
    <scope>NUCLEOTIDE SEQUENCE</scope>
</reference>
<dbReference type="GO" id="GO:0009986">
    <property type="term" value="C:cell surface"/>
    <property type="evidence" value="ECO:0007669"/>
    <property type="project" value="TreeGrafter"/>
</dbReference>
<comment type="similarity">
    <text evidence="4 22">Belongs to the glycosyl hydrolase 17 family.</text>
</comment>
<evidence type="ECO:0000313" key="25">
    <source>
        <dbReference type="Proteomes" id="UP001296104"/>
    </source>
</evidence>
<dbReference type="GO" id="GO:0005576">
    <property type="term" value="C:extracellular region"/>
    <property type="evidence" value="ECO:0007669"/>
    <property type="project" value="TreeGrafter"/>
</dbReference>
<dbReference type="Proteomes" id="UP001296104">
    <property type="component" value="Unassembled WGS sequence"/>
</dbReference>
<evidence type="ECO:0000256" key="21">
    <source>
        <dbReference type="ARBA" id="ARBA00032906"/>
    </source>
</evidence>
<dbReference type="InterPro" id="IPR017853">
    <property type="entry name" value="GH"/>
</dbReference>
<evidence type="ECO:0000256" key="20">
    <source>
        <dbReference type="ARBA" id="ARBA00032134"/>
    </source>
</evidence>
<evidence type="ECO:0000256" key="18">
    <source>
        <dbReference type="ARBA" id="ARBA00023326"/>
    </source>
</evidence>
<evidence type="ECO:0000256" key="3">
    <source>
        <dbReference type="ARBA" id="ARBA00004609"/>
    </source>
</evidence>